<keyword evidence="1" id="KW-1133">Transmembrane helix</keyword>
<dbReference type="EMBL" id="JXTB01000117">
    <property type="protein sequence ID" value="PON61972.1"/>
    <property type="molecule type" value="Genomic_DNA"/>
</dbReference>
<accession>A0A2P5CLR3</accession>
<feature type="transmembrane region" description="Helical" evidence="1">
    <location>
        <begin position="21"/>
        <end position="39"/>
    </location>
</feature>
<feature type="non-terminal residue" evidence="2">
    <location>
        <position position="1"/>
    </location>
</feature>
<evidence type="ECO:0000313" key="2">
    <source>
        <dbReference type="EMBL" id="PON61972.1"/>
    </source>
</evidence>
<feature type="transmembrane region" description="Helical" evidence="1">
    <location>
        <begin position="45"/>
        <end position="70"/>
    </location>
</feature>
<keyword evidence="1" id="KW-0812">Transmembrane</keyword>
<keyword evidence="3" id="KW-1185">Reference proteome</keyword>
<comment type="caution">
    <text evidence="2">The sequence shown here is derived from an EMBL/GenBank/DDBJ whole genome shotgun (WGS) entry which is preliminary data.</text>
</comment>
<evidence type="ECO:0000256" key="1">
    <source>
        <dbReference type="SAM" id="Phobius"/>
    </source>
</evidence>
<evidence type="ECO:0000313" key="3">
    <source>
        <dbReference type="Proteomes" id="UP000237105"/>
    </source>
</evidence>
<sequence>PHQYSFRGKKETYPFGPNLSTNLLIFFLYYSTCIWIFITKNGCDISIVTTIDVVIILVLILIIVALNPIVKMRVRRRWRSYVLIFCHIRRRLVRVVAMCHIDLGWGYRYRYRCRCLLRMSMAIMSTGWG</sequence>
<protein>
    <submittedName>
        <fullName evidence="2">Uncharacterized protein</fullName>
    </submittedName>
</protein>
<organism evidence="2 3">
    <name type="scientific">Parasponia andersonii</name>
    <name type="common">Sponia andersonii</name>
    <dbReference type="NCBI Taxonomy" id="3476"/>
    <lineage>
        <taxon>Eukaryota</taxon>
        <taxon>Viridiplantae</taxon>
        <taxon>Streptophyta</taxon>
        <taxon>Embryophyta</taxon>
        <taxon>Tracheophyta</taxon>
        <taxon>Spermatophyta</taxon>
        <taxon>Magnoliopsida</taxon>
        <taxon>eudicotyledons</taxon>
        <taxon>Gunneridae</taxon>
        <taxon>Pentapetalae</taxon>
        <taxon>rosids</taxon>
        <taxon>fabids</taxon>
        <taxon>Rosales</taxon>
        <taxon>Cannabaceae</taxon>
        <taxon>Parasponia</taxon>
    </lineage>
</organism>
<name>A0A2P5CLR3_PARAD</name>
<proteinExistence type="predicted"/>
<gene>
    <name evidence="2" type="ORF">PanWU01x14_141740</name>
</gene>
<dbReference type="AlphaFoldDB" id="A0A2P5CLR3"/>
<keyword evidence="1" id="KW-0472">Membrane</keyword>
<reference evidence="3" key="1">
    <citation type="submission" date="2016-06" db="EMBL/GenBank/DDBJ databases">
        <title>Parallel loss of symbiosis genes in relatives of nitrogen-fixing non-legume Parasponia.</title>
        <authorList>
            <person name="Van Velzen R."/>
            <person name="Holmer R."/>
            <person name="Bu F."/>
            <person name="Rutten L."/>
            <person name="Van Zeijl A."/>
            <person name="Liu W."/>
            <person name="Santuari L."/>
            <person name="Cao Q."/>
            <person name="Sharma T."/>
            <person name="Shen D."/>
            <person name="Roswanjaya Y."/>
            <person name="Wardhani T."/>
            <person name="Kalhor M.S."/>
            <person name="Jansen J."/>
            <person name="Van den Hoogen J."/>
            <person name="Gungor B."/>
            <person name="Hartog M."/>
            <person name="Hontelez J."/>
            <person name="Verver J."/>
            <person name="Yang W.-C."/>
            <person name="Schijlen E."/>
            <person name="Repin R."/>
            <person name="Schilthuizen M."/>
            <person name="Schranz E."/>
            <person name="Heidstra R."/>
            <person name="Miyata K."/>
            <person name="Fedorova E."/>
            <person name="Kohlen W."/>
            <person name="Bisseling T."/>
            <person name="Smit S."/>
            <person name="Geurts R."/>
        </authorList>
    </citation>
    <scope>NUCLEOTIDE SEQUENCE [LARGE SCALE GENOMIC DNA]</scope>
    <source>
        <strain evidence="3">cv. WU1-14</strain>
    </source>
</reference>
<dbReference type="Proteomes" id="UP000237105">
    <property type="component" value="Unassembled WGS sequence"/>
</dbReference>